<dbReference type="HAMAP" id="MF_01551">
    <property type="entry name" value="23SrRNA_methyltr_M"/>
    <property type="match status" value="1"/>
</dbReference>
<dbReference type="Proteomes" id="UP001172778">
    <property type="component" value="Unassembled WGS sequence"/>
</dbReference>
<dbReference type="Gene3D" id="3.40.50.150">
    <property type="entry name" value="Vaccinia Virus protein VP39"/>
    <property type="match status" value="1"/>
</dbReference>
<evidence type="ECO:0000256" key="5">
    <source>
        <dbReference type="ARBA" id="ARBA00022691"/>
    </source>
</evidence>
<evidence type="ECO:0000256" key="2">
    <source>
        <dbReference type="ARBA" id="ARBA00022552"/>
    </source>
</evidence>
<keyword evidence="3 6" id="KW-0489">Methyltransferase</keyword>
<evidence type="ECO:0000259" key="9">
    <source>
        <dbReference type="Pfam" id="PF21239"/>
    </source>
</evidence>
<comment type="caution">
    <text evidence="10">The sequence shown here is derived from an EMBL/GenBank/DDBJ whole genome shotgun (WGS) entry which is preliminary data.</text>
</comment>
<keyword evidence="4 6" id="KW-0808">Transferase</keyword>
<comment type="subunit">
    <text evidence="6">Monomer.</text>
</comment>
<dbReference type="InterPro" id="IPR002877">
    <property type="entry name" value="RNA_MeTrfase_FtsJ_dom"/>
</dbReference>
<dbReference type="EC" id="2.1.1.186" evidence="6"/>
<evidence type="ECO:0000256" key="1">
    <source>
        <dbReference type="ARBA" id="ARBA00022490"/>
    </source>
</evidence>
<name>A0ABT7DXL5_9NEIS</name>
<feature type="binding site" evidence="6">
    <location>
        <position position="181"/>
    </location>
    <ligand>
        <name>S-adenosyl-L-methionine</name>
        <dbReference type="ChEBI" id="CHEBI:59789"/>
    </ligand>
</feature>
<evidence type="ECO:0000259" key="8">
    <source>
        <dbReference type="Pfam" id="PF18125"/>
    </source>
</evidence>
<dbReference type="Gene3D" id="3.30.2300.20">
    <property type="match status" value="1"/>
</dbReference>
<evidence type="ECO:0000256" key="3">
    <source>
        <dbReference type="ARBA" id="ARBA00022603"/>
    </source>
</evidence>
<proteinExistence type="inferred from homology"/>
<dbReference type="Pfam" id="PF01728">
    <property type="entry name" value="FtsJ"/>
    <property type="match status" value="1"/>
</dbReference>
<dbReference type="EMBL" id="JARRAF010000012">
    <property type="protein sequence ID" value="MDK2124775.1"/>
    <property type="molecule type" value="Genomic_DNA"/>
</dbReference>
<dbReference type="Gene3D" id="3.30.70.2810">
    <property type="match status" value="1"/>
</dbReference>
<dbReference type="NCBIfam" id="NF008734">
    <property type="entry name" value="PRK11760.1"/>
    <property type="match status" value="1"/>
</dbReference>
<dbReference type="PANTHER" id="PTHR37524">
    <property type="entry name" value="RIBOSOMAL RNA LARGE SUBUNIT METHYLTRANSFERASE M"/>
    <property type="match status" value="1"/>
</dbReference>
<dbReference type="GO" id="GO:0032259">
    <property type="term" value="P:methylation"/>
    <property type="evidence" value="ECO:0007669"/>
    <property type="project" value="UniProtKB-KW"/>
</dbReference>
<dbReference type="InterPro" id="IPR040739">
    <property type="entry name" value="RlmM_FDX"/>
</dbReference>
<dbReference type="InterPro" id="IPR011224">
    <property type="entry name" value="rRNA_MeTrfase_M"/>
</dbReference>
<keyword evidence="5 6" id="KW-0949">S-adenosyl-L-methionine</keyword>
<comment type="subcellular location">
    <subcellularLocation>
        <location evidence="6">Cytoplasm</location>
    </subcellularLocation>
</comment>
<protein>
    <recommendedName>
        <fullName evidence="6">Ribosomal RNA large subunit methyltransferase M</fullName>
        <ecNumber evidence="6">2.1.1.186</ecNumber>
    </recommendedName>
    <alternativeName>
        <fullName evidence="6">23S rRNA (cytidine2498-2'-O)-methyltransferase</fullName>
    </alternativeName>
    <alternativeName>
        <fullName evidence="6">23S rRNA 2'-O-ribose methyltransferase RlmM</fullName>
    </alternativeName>
</protein>
<dbReference type="SUPFAM" id="SSF53335">
    <property type="entry name" value="S-adenosyl-L-methionine-dependent methyltransferases"/>
    <property type="match status" value="1"/>
</dbReference>
<dbReference type="RefSeq" id="WP_284101089.1">
    <property type="nucleotide sequence ID" value="NZ_JARRAF010000012.1"/>
</dbReference>
<dbReference type="InterPro" id="IPR029063">
    <property type="entry name" value="SAM-dependent_MTases_sf"/>
</dbReference>
<evidence type="ECO:0000313" key="11">
    <source>
        <dbReference type="Proteomes" id="UP001172778"/>
    </source>
</evidence>
<comment type="catalytic activity">
    <reaction evidence="6">
        <text>cytidine(2498) in 23S rRNA + S-adenosyl-L-methionine = 2'-O-methylcytidine(2498) in 23S rRNA + S-adenosyl-L-homocysteine + H(+)</text>
        <dbReference type="Rhea" id="RHEA:42788"/>
        <dbReference type="Rhea" id="RHEA-COMP:10244"/>
        <dbReference type="Rhea" id="RHEA-COMP:10245"/>
        <dbReference type="ChEBI" id="CHEBI:15378"/>
        <dbReference type="ChEBI" id="CHEBI:57856"/>
        <dbReference type="ChEBI" id="CHEBI:59789"/>
        <dbReference type="ChEBI" id="CHEBI:74495"/>
        <dbReference type="ChEBI" id="CHEBI:82748"/>
        <dbReference type="EC" id="2.1.1.186"/>
    </reaction>
</comment>
<evidence type="ECO:0000259" key="7">
    <source>
        <dbReference type="Pfam" id="PF01728"/>
    </source>
</evidence>
<dbReference type="PANTHER" id="PTHR37524:SF2">
    <property type="entry name" value="RIBOSOMAL RNA METHYLTRANSFERASE FTSJ DOMAIN-CONTAINING PROTEIN"/>
    <property type="match status" value="1"/>
</dbReference>
<comment type="similarity">
    <text evidence="6">Belongs to the class I-like SAM-binding methyltransferase superfamily. RNA methyltransferase RlmE family. RlmM subfamily.</text>
</comment>
<organism evidence="10 11">
    <name type="scientific">Parachitinimonas caeni</name>
    <dbReference type="NCBI Taxonomy" id="3031301"/>
    <lineage>
        <taxon>Bacteria</taxon>
        <taxon>Pseudomonadati</taxon>
        <taxon>Pseudomonadota</taxon>
        <taxon>Betaproteobacteria</taxon>
        <taxon>Neisseriales</taxon>
        <taxon>Chitinibacteraceae</taxon>
        <taxon>Parachitinimonas</taxon>
    </lineage>
</organism>
<dbReference type="Pfam" id="PF21239">
    <property type="entry name" value="RLMM_N"/>
    <property type="match status" value="1"/>
</dbReference>
<sequence length="347" mass="39292">MSTHLLAYCRPGFEPECGDEIGGFLLRQGIDCEIERGQGWVRVRYTSSKGDRLPVWRELVFARQLLLAEEPVALLSERDRLTPILAAAKELGGPFCDIWLETPDTNEAKQLSGFCRRFGEKLLEAAAAEGLLSKHPRAPRLHLFFTDMQSVTLALAAPEHTSPWPMGIPRLKMPFETPSRSTLKLAEAFLTLVPEDELKQRLRSGQHAVDLGAAPGGWTWQLVSRGLRVAAVDNGPLKGIVADHPHVRHERADGFRFKPKKPVDWVVCDMVEQPNRIAALMAQWLAEGHARQAIFNLKLPMKKRLDAVSLCFDLIDDRLRDADVPYKLNARQLYHDREEITVYLRRR</sequence>
<evidence type="ECO:0000313" key="10">
    <source>
        <dbReference type="EMBL" id="MDK2124775.1"/>
    </source>
</evidence>
<evidence type="ECO:0000256" key="4">
    <source>
        <dbReference type="ARBA" id="ARBA00022679"/>
    </source>
</evidence>
<dbReference type="PIRSF" id="PIRSF028774">
    <property type="entry name" value="UCP028774"/>
    <property type="match status" value="1"/>
</dbReference>
<feature type="domain" description="Ribosomal RNA methyltransferase FtsJ" evidence="7">
    <location>
        <begin position="179"/>
        <end position="272"/>
    </location>
</feature>
<accession>A0ABT7DXL5</accession>
<feature type="active site" description="Proton acceptor" evidence="6">
    <location>
        <position position="298"/>
    </location>
</feature>
<comment type="function">
    <text evidence="6">Catalyzes the 2'-O-methylation at nucleotide C2498 in 23S rRNA.</text>
</comment>
<dbReference type="Pfam" id="PF18125">
    <property type="entry name" value="RlmM_FDX"/>
    <property type="match status" value="1"/>
</dbReference>
<keyword evidence="11" id="KW-1185">Reference proteome</keyword>
<reference evidence="10" key="1">
    <citation type="submission" date="2023-03" db="EMBL/GenBank/DDBJ databases">
        <title>Chitinimonas shenzhenensis gen. nov., sp. nov., a novel member of family Burkholderiaceae isolated from activated sludge collected in Shen Zhen, China.</title>
        <authorList>
            <person name="Wang X."/>
        </authorList>
    </citation>
    <scope>NUCLEOTIDE SEQUENCE</scope>
    <source>
        <strain evidence="10">DQS-5</strain>
    </source>
</reference>
<keyword evidence="1 6" id="KW-0963">Cytoplasm</keyword>
<feature type="binding site" evidence="6">
    <location>
        <begin position="214"/>
        <end position="217"/>
    </location>
    <ligand>
        <name>S-adenosyl-L-methionine</name>
        <dbReference type="ChEBI" id="CHEBI:59789"/>
    </ligand>
</feature>
<dbReference type="InterPro" id="IPR048646">
    <property type="entry name" value="RlmM_THUMP-like"/>
</dbReference>
<keyword evidence="2 6" id="KW-0698">rRNA processing</keyword>
<gene>
    <name evidence="6 10" type="primary">rlmM</name>
    <name evidence="10" type="ORF">PZA18_12025</name>
</gene>
<evidence type="ECO:0000256" key="6">
    <source>
        <dbReference type="HAMAP-Rule" id="MF_01551"/>
    </source>
</evidence>
<feature type="binding site" evidence="6">
    <location>
        <position position="269"/>
    </location>
    <ligand>
        <name>S-adenosyl-L-methionine</name>
        <dbReference type="ChEBI" id="CHEBI:59789"/>
    </ligand>
</feature>
<feature type="domain" description="RlmM ferredoxin-like" evidence="8">
    <location>
        <begin position="4"/>
        <end position="66"/>
    </location>
</feature>
<dbReference type="GO" id="GO:0008168">
    <property type="term" value="F:methyltransferase activity"/>
    <property type="evidence" value="ECO:0007669"/>
    <property type="project" value="UniProtKB-KW"/>
</dbReference>
<feature type="domain" description="Ribosomal RNA large subunit methyltransferase M THUMP-like" evidence="9">
    <location>
        <begin position="79"/>
        <end position="154"/>
    </location>
</feature>
<feature type="binding site" evidence="6">
    <location>
        <position position="253"/>
    </location>
    <ligand>
        <name>S-adenosyl-L-methionine</name>
        <dbReference type="ChEBI" id="CHEBI:59789"/>
    </ligand>
</feature>
<feature type="binding site" evidence="6">
    <location>
        <position position="233"/>
    </location>
    <ligand>
        <name>S-adenosyl-L-methionine</name>
        <dbReference type="ChEBI" id="CHEBI:59789"/>
    </ligand>
</feature>